<dbReference type="InterPro" id="IPR004865">
    <property type="entry name" value="HSR_dom"/>
</dbReference>
<feature type="domain" description="HSR" evidence="2">
    <location>
        <begin position="2"/>
        <end position="52"/>
    </location>
</feature>
<proteinExistence type="predicted"/>
<name>A0ABD0RIX0_CIRMR</name>
<evidence type="ECO:0000313" key="3">
    <source>
        <dbReference type="EMBL" id="KAL0198291.1"/>
    </source>
</evidence>
<evidence type="ECO:0000259" key="2">
    <source>
        <dbReference type="Pfam" id="PF03172"/>
    </source>
</evidence>
<feature type="region of interest" description="Disordered" evidence="1">
    <location>
        <begin position="60"/>
        <end position="111"/>
    </location>
</feature>
<keyword evidence="4" id="KW-1185">Reference proteome</keyword>
<dbReference type="Pfam" id="PF03172">
    <property type="entry name" value="HSR"/>
    <property type="match status" value="1"/>
</dbReference>
<dbReference type="PANTHER" id="PTHR46386">
    <property type="entry name" value="NUCLEAR BODY PROTEIN SP140"/>
    <property type="match status" value="1"/>
</dbReference>
<accession>A0ABD0RIX0</accession>
<evidence type="ECO:0000313" key="4">
    <source>
        <dbReference type="Proteomes" id="UP001529510"/>
    </source>
</evidence>
<organism evidence="3 4">
    <name type="scientific">Cirrhinus mrigala</name>
    <name type="common">Mrigala</name>
    <dbReference type="NCBI Taxonomy" id="683832"/>
    <lineage>
        <taxon>Eukaryota</taxon>
        <taxon>Metazoa</taxon>
        <taxon>Chordata</taxon>
        <taxon>Craniata</taxon>
        <taxon>Vertebrata</taxon>
        <taxon>Euteleostomi</taxon>
        <taxon>Actinopterygii</taxon>
        <taxon>Neopterygii</taxon>
        <taxon>Teleostei</taxon>
        <taxon>Ostariophysi</taxon>
        <taxon>Cypriniformes</taxon>
        <taxon>Cyprinidae</taxon>
        <taxon>Labeoninae</taxon>
        <taxon>Labeonini</taxon>
        <taxon>Cirrhinus</taxon>
    </lineage>
</organism>
<protein>
    <recommendedName>
        <fullName evidence="2">HSR domain-containing protein</fullName>
    </recommendedName>
</protein>
<feature type="non-terminal residue" evidence="3">
    <location>
        <position position="111"/>
    </location>
</feature>
<comment type="caution">
    <text evidence="3">The sequence shown here is derived from an EMBL/GenBank/DDBJ whole genome shotgun (WGS) entry which is preliminary data.</text>
</comment>
<dbReference type="Proteomes" id="UP001529510">
    <property type="component" value="Unassembled WGS sequence"/>
</dbReference>
<evidence type="ECO:0000256" key="1">
    <source>
        <dbReference type="SAM" id="MobiDB-lite"/>
    </source>
</evidence>
<dbReference type="AlphaFoldDB" id="A0ABD0RIX0"/>
<reference evidence="3 4" key="1">
    <citation type="submission" date="2024-05" db="EMBL/GenBank/DDBJ databases">
        <title>Genome sequencing and assembly of Indian major carp, Cirrhinus mrigala (Hamilton, 1822).</title>
        <authorList>
            <person name="Mohindra V."/>
            <person name="Chowdhury L.M."/>
            <person name="Lal K."/>
            <person name="Jena J.K."/>
        </authorList>
    </citation>
    <scope>NUCLEOTIDE SEQUENCE [LARGE SCALE GENOMIC DNA]</scope>
    <source>
        <strain evidence="3">CM1030</strain>
        <tissue evidence="3">Blood</tissue>
    </source>
</reference>
<gene>
    <name evidence="3" type="ORF">M9458_006831</name>
</gene>
<dbReference type="EMBL" id="JAMKFB020000003">
    <property type="protein sequence ID" value="KAL0198291.1"/>
    <property type="molecule type" value="Genomic_DNA"/>
</dbReference>
<sequence>MRTREQKEKGIYEILDWLEKNRPQYVQQFWRCVFEDHILQLYPTLRMLRNSLLDGTFKFYEKPLDAETPTEEEESGGKAEKGKGKNKRKRSKDDRGSEDSDDPGTSSASTP</sequence>
<dbReference type="PANTHER" id="PTHR46386:SF1">
    <property type="entry name" value="NUCLEAR BODY PROTEIN SP140-LIKE PROTEIN"/>
    <property type="match status" value="1"/>
</dbReference>
<dbReference type="InterPro" id="IPR043563">
    <property type="entry name" value="Sp110/Sp140/Sp140L-like"/>
</dbReference>